<dbReference type="InterPro" id="IPR001251">
    <property type="entry name" value="CRAL-TRIO_dom"/>
</dbReference>
<keyword evidence="4" id="KW-1185">Reference proteome</keyword>
<name>A0A8J2NLS9_9HEXA</name>
<protein>
    <recommendedName>
        <fullName evidence="2">CRAL-TRIO domain-containing protein</fullName>
    </recommendedName>
</protein>
<evidence type="ECO:0000259" key="2">
    <source>
        <dbReference type="PROSITE" id="PS50191"/>
    </source>
</evidence>
<organism evidence="3 4">
    <name type="scientific">Allacma fusca</name>
    <dbReference type="NCBI Taxonomy" id="39272"/>
    <lineage>
        <taxon>Eukaryota</taxon>
        <taxon>Metazoa</taxon>
        <taxon>Ecdysozoa</taxon>
        <taxon>Arthropoda</taxon>
        <taxon>Hexapoda</taxon>
        <taxon>Collembola</taxon>
        <taxon>Symphypleona</taxon>
        <taxon>Sminthuridae</taxon>
        <taxon>Allacma</taxon>
    </lineage>
</organism>
<proteinExistence type="predicted"/>
<dbReference type="EMBL" id="CAJVCH010025238">
    <property type="protein sequence ID" value="CAG7698269.1"/>
    <property type="molecule type" value="Genomic_DNA"/>
</dbReference>
<dbReference type="Proteomes" id="UP000708208">
    <property type="component" value="Unassembled WGS sequence"/>
</dbReference>
<dbReference type="InterPro" id="IPR051064">
    <property type="entry name" value="SEC14/CRAL-TRIO_domain"/>
</dbReference>
<sequence length="224" mass="25796">MRAVSVLILLLSLTTGLLAQLSEEEIPQSLRYILHLDLEKWEEPEELTKNLVYYLSGFDFENRPVWVVEFGKWDLRSILERGEIWDKLFDKYVDKFLWRLWKSLPIKATPEKPVKECVVIFDMEGYDLQQMNSPAALGFIIKKLRTVTAAIPITSGAYIINANFLAKNLLNLLRPVLGKEFSRVEIYGANSKSYRRVLLRNIPQNQLPESYGGSKGSKPVQIYG</sequence>
<feature type="signal peptide" evidence="1">
    <location>
        <begin position="1"/>
        <end position="19"/>
    </location>
</feature>
<evidence type="ECO:0000313" key="4">
    <source>
        <dbReference type="Proteomes" id="UP000708208"/>
    </source>
</evidence>
<dbReference type="CDD" id="cd00170">
    <property type="entry name" value="SEC14"/>
    <property type="match status" value="1"/>
</dbReference>
<feature type="domain" description="CRAL-TRIO" evidence="2">
    <location>
        <begin position="43"/>
        <end position="219"/>
    </location>
</feature>
<accession>A0A8J2NLS9</accession>
<dbReference type="SMART" id="SM00516">
    <property type="entry name" value="SEC14"/>
    <property type="match status" value="1"/>
</dbReference>
<dbReference type="AlphaFoldDB" id="A0A8J2NLS9"/>
<dbReference type="GO" id="GO:0005737">
    <property type="term" value="C:cytoplasm"/>
    <property type="evidence" value="ECO:0007669"/>
    <property type="project" value="TreeGrafter"/>
</dbReference>
<gene>
    <name evidence="3" type="ORF">AFUS01_LOCUS4078</name>
</gene>
<evidence type="ECO:0000313" key="3">
    <source>
        <dbReference type="EMBL" id="CAG7698269.1"/>
    </source>
</evidence>
<dbReference type="OrthoDB" id="1434354at2759"/>
<dbReference type="PANTHER" id="PTHR23324">
    <property type="entry name" value="SEC14 RELATED PROTEIN"/>
    <property type="match status" value="1"/>
</dbReference>
<comment type="caution">
    <text evidence="3">The sequence shown here is derived from an EMBL/GenBank/DDBJ whole genome shotgun (WGS) entry which is preliminary data.</text>
</comment>
<dbReference type="Pfam" id="PF00650">
    <property type="entry name" value="CRAL_TRIO"/>
    <property type="match status" value="1"/>
</dbReference>
<keyword evidence="1" id="KW-0732">Signal</keyword>
<dbReference type="PANTHER" id="PTHR23324:SF83">
    <property type="entry name" value="SEC14-LIKE PROTEIN 2"/>
    <property type="match status" value="1"/>
</dbReference>
<dbReference type="PROSITE" id="PS50191">
    <property type="entry name" value="CRAL_TRIO"/>
    <property type="match status" value="1"/>
</dbReference>
<feature type="chain" id="PRO_5035160746" description="CRAL-TRIO domain-containing protein" evidence="1">
    <location>
        <begin position="20"/>
        <end position="224"/>
    </location>
</feature>
<reference evidence="3" key="1">
    <citation type="submission" date="2021-06" db="EMBL/GenBank/DDBJ databases">
        <authorList>
            <person name="Hodson N. C."/>
            <person name="Mongue J. A."/>
            <person name="Jaron S. K."/>
        </authorList>
    </citation>
    <scope>NUCLEOTIDE SEQUENCE</scope>
</reference>
<evidence type="ECO:0000256" key="1">
    <source>
        <dbReference type="SAM" id="SignalP"/>
    </source>
</evidence>